<dbReference type="GO" id="GO:0016491">
    <property type="term" value="F:oxidoreductase activity"/>
    <property type="evidence" value="ECO:0007669"/>
    <property type="project" value="UniProtKB-KW"/>
</dbReference>
<dbReference type="EMBL" id="JBHRTR010000031">
    <property type="protein sequence ID" value="MFC3229383.1"/>
    <property type="molecule type" value="Genomic_DNA"/>
</dbReference>
<dbReference type="SUPFAM" id="SSF51905">
    <property type="entry name" value="FAD/NAD(P)-binding domain"/>
    <property type="match status" value="1"/>
</dbReference>
<keyword evidence="1 3" id="KW-0560">Oxidoreductase</keyword>
<dbReference type="Gene3D" id="3.50.50.60">
    <property type="entry name" value="FAD/NAD(P)-binding domain"/>
    <property type="match status" value="1"/>
</dbReference>
<evidence type="ECO:0000259" key="2">
    <source>
        <dbReference type="Pfam" id="PF01266"/>
    </source>
</evidence>
<dbReference type="RefSeq" id="WP_379903520.1">
    <property type="nucleotide sequence ID" value="NZ_JBHRTR010000031.1"/>
</dbReference>
<dbReference type="PANTHER" id="PTHR13847">
    <property type="entry name" value="SARCOSINE DEHYDROGENASE-RELATED"/>
    <property type="match status" value="1"/>
</dbReference>
<evidence type="ECO:0000313" key="3">
    <source>
        <dbReference type="EMBL" id="MFC3229383.1"/>
    </source>
</evidence>
<reference evidence="4" key="1">
    <citation type="journal article" date="2019" name="Int. J. Syst. Evol. Microbiol.">
        <title>The Global Catalogue of Microorganisms (GCM) 10K type strain sequencing project: providing services to taxonomists for standard genome sequencing and annotation.</title>
        <authorList>
            <consortium name="The Broad Institute Genomics Platform"/>
            <consortium name="The Broad Institute Genome Sequencing Center for Infectious Disease"/>
            <person name="Wu L."/>
            <person name="Ma J."/>
        </authorList>
    </citation>
    <scope>NUCLEOTIDE SEQUENCE [LARGE SCALE GENOMIC DNA]</scope>
    <source>
        <strain evidence="4">KCTC 42964</strain>
    </source>
</reference>
<proteinExistence type="predicted"/>
<dbReference type="InterPro" id="IPR036188">
    <property type="entry name" value="FAD/NAD-bd_sf"/>
</dbReference>
<feature type="domain" description="FAD dependent oxidoreductase" evidence="2">
    <location>
        <begin position="31"/>
        <end position="381"/>
    </location>
</feature>
<comment type="caution">
    <text evidence="3">The sequence shown here is derived from an EMBL/GenBank/DDBJ whole genome shotgun (WGS) entry which is preliminary data.</text>
</comment>
<gene>
    <name evidence="3" type="ORF">ACFOGJ_19205</name>
</gene>
<dbReference type="EC" id="1.-.-.-" evidence="3"/>
<dbReference type="PANTHER" id="PTHR13847:SF281">
    <property type="entry name" value="FAD DEPENDENT OXIDOREDUCTASE DOMAIN-CONTAINING PROTEIN"/>
    <property type="match status" value="1"/>
</dbReference>
<organism evidence="3 4">
    <name type="scientific">Marinibaculum pumilum</name>
    <dbReference type="NCBI Taxonomy" id="1766165"/>
    <lineage>
        <taxon>Bacteria</taxon>
        <taxon>Pseudomonadati</taxon>
        <taxon>Pseudomonadota</taxon>
        <taxon>Alphaproteobacteria</taxon>
        <taxon>Rhodospirillales</taxon>
        <taxon>Rhodospirillaceae</taxon>
        <taxon>Marinibaculum</taxon>
    </lineage>
</organism>
<dbReference type="Proteomes" id="UP001595528">
    <property type="component" value="Unassembled WGS sequence"/>
</dbReference>
<name>A0ABV7L440_9PROT</name>
<dbReference type="InterPro" id="IPR006076">
    <property type="entry name" value="FAD-dep_OxRdtase"/>
</dbReference>
<dbReference type="Gene3D" id="3.30.9.10">
    <property type="entry name" value="D-Amino Acid Oxidase, subunit A, domain 2"/>
    <property type="match status" value="1"/>
</dbReference>
<keyword evidence="4" id="KW-1185">Reference proteome</keyword>
<evidence type="ECO:0000313" key="4">
    <source>
        <dbReference type="Proteomes" id="UP001595528"/>
    </source>
</evidence>
<sequence>MTDAPDFTPWWWQDVATAAVPPRDPPPVAEIAVIGGGYTGLAAALTCAEAKRDVVLLEADRPGRAASGLNGGMAGAELAHDWFALERRFGRSRGAALAQEGRAALGSLEALLQRTGIDADYDRCGRLKVAVTPQQYVAMQRAAEPLAAMFGIAPQPVPPAALGAHLAASGYHGGLVWPLGGGLHPFKLVQGLLRAVQKAGVPVVPHCPVYRLEPDPAGEGYRLVTPLGTIRARRVIVASNALSPKSFRYMRRRQVPVGSYMIATAAIGAERVRSVIPCGRMIVDGYRRLHYYRPSPDGSRILFGGRPQILDTRPQACARRLAAEMRQLLPALADVPVTHAWSGMLGFALDKLPHIAEPLPGVVACGGYGGSGVSMSVHLGTKAALRLMGRSDGATAFDDLPYPTHPLHRGAAWYLPAVMGWYAARDRIGI</sequence>
<protein>
    <submittedName>
        <fullName evidence="3">NAD(P)/FAD-dependent oxidoreductase</fullName>
        <ecNumber evidence="3">1.-.-.-</ecNumber>
    </submittedName>
</protein>
<evidence type="ECO:0000256" key="1">
    <source>
        <dbReference type="ARBA" id="ARBA00023002"/>
    </source>
</evidence>
<dbReference type="Pfam" id="PF01266">
    <property type="entry name" value="DAO"/>
    <property type="match status" value="1"/>
</dbReference>
<accession>A0ABV7L440</accession>